<dbReference type="GO" id="GO:0000226">
    <property type="term" value="P:microtubule cytoskeleton organization"/>
    <property type="evidence" value="ECO:0007669"/>
    <property type="project" value="TreeGrafter"/>
</dbReference>
<dbReference type="Gene3D" id="2.30.29.30">
    <property type="entry name" value="Pleckstrin-homology domain (PH domain)/Phosphotyrosine-binding domain (PTB)"/>
    <property type="match status" value="1"/>
</dbReference>
<feature type="compositionally biased region" description="Polar residues" evidence="2">
    <location>
        <begin position="1119"/>
        <end position="1130"/>
    </location>
</feature>
<feature type="region of interest" description="Disordered" evidence="2">
    <location>
        <begin position="57"/>
        <end position="420"/>
    </location>
</feature>
<dbReference type="EMBL" id="MU864525">
    <property type="protein sequence ID" value="KAK4183759.1"/>
    <property type="molecule type" value="Genomic_DNA"/>
</dbReference>
<feature type="region of interest" description="Disordered" evidence="2">
    <location>
        <begin position="922"/>
        <end position="946"/>
    </location>
</feature>
<feature type="compositionally biased region" description="Low complexity" evidence="2">
    <location>
        <begin position="296"/>
        <end position="307"/>
    </location>
</feature>
<evidence type="ECO:0000313" key="5">
    <source>
        <dbReference type="Proteomes" id="UP001302126"/>
    </source>
</evidence>
<dbReference type="Proteomes" id="UP001302126">
    <property type="component" value="Unassembled WGS sequence"/>
</dbReference>
<feature type="compositionally biased region" description="Polar residues" evidence="2">
    <location>
        <begin position="1093"/>
        <end position="1103"/>
    </location>
</feature>
<reference evidence="4" key="2">
    <citation type="submission" date="2023-05" db="EMBL/GenBank/DDBJ databases">
        <authorList>
            <consortium name="Lawrence Berkeley National Laboratory"/>
            <person name="Steindorff A."/>
            <person name="Hensen N."/>
            <person name="Bonometti L."/>
            <person name="Westerberg I."/>
            <person name="Brannstrom I.O."/>
            <person name="Guillou S."/>
            <person name="Cros-Aarteil S."/>
            <person name="Calhoun S."/>
            <person name="Haridas S."/>
            <person name="Kuo A."/>
            <person name="Mondo S."/>
            <person name="Pangilinan J."/>
            <person name="Riley R."/>
            <person name="Labutti K."/>
            <person name="Andreopoulos B."/>
            <person name="Lipzen A."/>
            <person name="Chen C."/>
            <person name="Yanf M."/>
            <person name="Daum C."/>
            <person name="Ng V."/>
            <person name="Clum A."/>
            <person name="Ohm R."/>
            <person name="Martin F."/>
            <person name="Silar P."/>
            <person name="Natvig D."/>
            <person name="Lalanne C."/>
            <person name="Gautier V."/>
            <person name="Ament-Velasquez S.L."/>
            <person name="Kruys A."/>
            <person name="Hutchinson M.I."/>
            <person name="Powell A.J."/>
            <person name="Barry K."/>
            <person name="Miller A.N."/>
            <person name="Grigoriev I.V."/>
            <person name="Debuchy R."/>
            <person name="Gladieux P."/>
            <person name="Thoren M.H."/>
            <person name="Johannesson H."/>
        </authorList>
    </citation>
    <scope>NUCLEOTIDE SEQUENCE</scope>
    <source>
        <strain evidence="4">PSN309</strain>
    </source>
</reference>
<feature type="non-terminal residue" evidence="4">
    <location>
        <position position="1610"/>
    </location>
</feature>
<dbReference type="GO" id="GO:0015631">
    <property type="term" value="F:tubulin binding"/>
    <property type="evidence" value="ECO:0007669"/>
    <property type="project" value="TreeGrafter"/>
</dbReference>
<feature type="compositionally biased region" description="Basic and acidic residues" evidence="2">
    <location>
        <begin position="244"/>
        <end position="253"/>
    </location>
</feature>
<accession>A0AAN7AEL6</accession>
<evidence type="ECO:0000256" key="2">
    <source>
        <dbReference type="SAM" id="MobiDB-lite"/>
    </source>
</evidence>
<feature type="compositionally biased region" description="Polar residues" evidence="2">
    <location>
        <begin position="391"/>
        <end position="408"/>
    </location>
</feature>
<feature type="compositionally biased region" description="Basic and acidic residues" evidence="2">
    <location>
        <begin position="1134"/>
        <end position="1149"/>
    </location>
</feature>
<dbReference type="CDD" id="cd13365">
    <property type="entry name" value="PH_PLC_plant-like"/>
    <property type="match status" value="1"/>
</dbReference>
<dbReference type="InterPro" id="IPR024774">
    <property type="entry name" value="PH_dom-Mcp5-type"/>
</dbReference>
<feature type="compositionally biased region" description="Polar residues" evidence="2">
    <location>
        <begin position="363"/>
        <end position="375"/>
    </location>
</feature>
<feature type="compositionally biased region" description="Acidic residues" evidence="2">
    <location>
        <begin position="190"/>
        <end position="199"/>
    </location>
</feature>
<dbReference type="InterPro" id="IPR011993">
    <property type="entry name" value="PH-like_dom_sf"/>
</dbReference>
<dbReference type="InterPro" id="IPR053005">
    <property type="entry name" value="Nuclear_Pos-Cytoskel_Interact"/>
</dbReference>
<dbReference type="PANTHER" id="PTHR28190">
    <property type="entry name" value="NUCLEAR MIGRATION PROTEIN NUM1"/>
    <property type="match status" value="1"/>
</dbReference>
<dbReference type="GO" id="GO:0005543">
    <property type="term" value="F:phospholipid binding"/>
    <property type="evidence" value="ECO:0007669"/>
    <property type="project" value="InterPro"/>
</dbReference>
<dbReference type="GO" id="GO:0032065">
    <property type="term" value="P:maintenance of protein location in cell cortex"/>
    <property type="evidence" value="ECO:0007669"/>
    <property type="project" value="InterPro"/>
</dbReference>
<proteinExistence type="predicted"/>
<feature type="compositionally biased region" description="Basic residues" evidence="2">
    <location>
        <begin position="327"/>
        <end position="343"/>
    </location>
</feature>
<sequence>MTRQEEKQSAAIRNLEIELATTRRNAVVFEGERTSLQKRVEELTSQNQELAKVFSAQRGRMLERESTMRLSEEDGSSGGDRNTPEHSPPPSPMKMPPARHSALESETLKTSLGHAQRTIQTLRTNIHREKTEKLELKRMLQDARDEIEKLRTDPQPAPKKNRKVESREGKKPAFKVNQLGGVRPSRIEVVEDPDWEDQSEAPSPQAMPFRNDALRSRHFAPLHESSSDQFDTANETADDAAFETAREETRGTETEDFQTGVEDFSSDEGTATETDRRPFQGPDSIKRPPPLPAGQSTYSLDSTASTSSDDDEYGFTDMRSPSAHPAQRMRVRRSRGSLGRRSRQFREEPSLQSSPASPAPATNGRNISMTTQQSLFAELNDLENSDEDSYVGTSTPSRRSIRSVTPATPGSVVHRAHLSPAPDVPRLPKIVMVDRGIMTEPVAIRELADAAEARRAASDDEEDARSSVPSVICHERPRTMESVIAPRTSTPWLGEELRAGQPARPMSVMSYSDASVQHESDVEGKLAPFPSPPSSPSHRRLIPTAILAPPPPLSLSSIHAEDIEPRAEPAALPTPPSLSISSILSTDTEPVSESALPPQQLVLSAVMCEQVEPLAPVPPTLGAPVIATQETVPVAEPEPTPVALAFSTVAVQEIEPLTATPAPLSLSTIHAEHVEPIEPLPAALSFSAIHASQDAEPIPEPEPAVLGFSRIHASHDLEPVPEPKPAPLRLSTIHATHDLEPIPEPAPSPRALVFSDMQTEQVAPAAEPETEPVTLVFSAIRAEDVEPVSELVAAPAAPALVSVAAMVAEGVRPAEAVEPAERSAAAAVIPRSVEPTAEIPVSPPLSFSSIVSEQVEPSQEAEATAPVLTFAPVHPYLDVPPSEAPLPTLSLSSVVPCLDVQPVEVALPALSLSTVRSQDVEPLEAPPPALSLSSVQSQAVEPREAPQPPLSLASICVWDVEPAEVPVVPPPTLSLASIQSQAVEPLEGPALPAPALSLSVVQTQAVEPVVSEVPKLSISLVESQAVEPVVSESHMLSVSGIESQAIEPVMPEESKLALPPLALSAIQAWQTEPVEGRGPKRHAFMVPRGTVENDINTEQQQPWEDTEPAKKQPALTADQGVQTTLTSEATDQPLKAKTEPLATDRERSHSYVSIGTPSTVRIHRPGQESLENGTRPRDQAVGVEAEALDHDLVRNPGSSASIRSAFDHVPPLPANHKEVIEAARSGSSHGGQGSINSMPPPLFPASALRPRTPTSARRPLSPVLAAGRVAPTPRAVHQSESIRELAEMRSTSRLTAHSRKSSISSFASEVDTRFNTDPDGGFDTHGLGPNTDPRMIQAITQTMIGEYLWKYTRKAGRGEMSENRHRRYFWVHPYTRTLYWSDRDPSSAGGKELRAKSVPIEAVRVVSDDNPMPPGLHRKSLVIVSPGRTVKFTCTTGQRHETWFNALSYLLLRTTKEGPSDAEEVAGHITREDVDEFNPTYGRQMPNGSRGAPSLSSYNSRTARESPTTNNYLDVPTLTPSRSKVSVAQTQQPARSSGTLSRISGYWKDSRVLSGTFGSIRSRSVSGRDTPHSIYEAGEVQDSAEDLREMMERQDRESDRLENVRACCDG</sequence>
<feature type="compositionally biased region" description="Polar residues" evidence="2">
    <location>
        <begin position="1494"/>
        <end position="1541"/>
    </location>
</feature>
<organism evidence="4 5">
    <name type="scientific">Podospora australis</name>
    <dbReference type="NCBI Taxonomy" id="1536484"/>
    <lineage>
        <taxon>Eukaryota</taxon>
        <taxon>Fungi</taxon>
        <taxon>Dikarya</taxon>
        <taxon>Ascomycota</taxon>
        <taxon>Pezizomycotina</taxon>
        <taxon>Sordariomycetes</taxon>
        <taxon>Sordariomycetidae</taxon>
        <taxon>Sordariales</taxon>
        <taxon>Podosporaceae</taxon>
        <taxon>Podospora</taxon>
    </lineage>
</organism>
<dbReference type="SMART" id="SM00233">
    <property type="entry name" value="PH"/>
    <property type="match status" value="1"/>
</dbReference>
<dbReference type="PANTHER" id="PTHR28190:SF1">
    <property type="entry name" value="NUCLEAR MIGRATION PROTEIN NUM1"/>
    <property type="match status" value="1"/>
</dbReference>
<feature type="region of interest" description="Disordered" evidence="2">
    <location>
        <begin position="1223"/>
        <end position="1258"/>
    </location>
</feature>
<feature type="compositionally biased region" description="Basic and acidic residues" evidence="2">
    <location>
        <begin position="126"/>
        <end position="152"/>
    </location>
</feature>
<comment type="caution">
    <text evidence="4">The sequence shown here is derived from an EMBL/GenBank/DDBJ whole genome shotgun (WGS) entry which is preliminary data.</text>
</comment>
<feature type="compositionally biased region" description="Basic and acidic residues" evidence="2">
    <location>
        <begin position="60"/>
        <end position="72"/>
    </location>
</feature>
<evidence type="ECO:0000313" key="4">
    <source>
        <dbReference type="EMBL" id="KAK4183759.1"/>
    </source>
</evidence>
<feature type="compositionally biased region" description="Acidic residues" evidence="2">
    <location>
        <begin position="380"/>
        <end position="389"/>
    </location>
</feature>
<feature type="region of interest" description="Disordered" evidence="2">
    <location>
        <begin position="1073"/>
        <end position="1150"/>
    </location>
</feature>
<feature type="region of interest" description="Disordered" evidence="2">
    <location>
        <begin position="1475"/>
        <end position="1541"/>
    </location>
</feature>
<evidence type="ECO:0000256" key="1">
    <source>
        <dbReference type="SAM" id="Coils"/>
    </source>
</evidence>
<evidence type="ECO:0000259" key="3">
    <source>
        <dbReference type="PROSITE" id="PS50003"/>
    </source>
</evidence>
<dbReference type="InterPro" id="IPR001849">
    <property type="entry name" value="PH_domain"/>
</dbReference>
<dbReference type="GO" id="GO:0005938">
    <property type="term" value="C:cell cortex"/>
    <property type="evidence" value="ECO:0007669"/>
    <property type="project" value="InterPro"/>
</dbReference>
<keyword evidence="5" id="KW-1185">Reference proteome</keyword>
<protein>
    <submittedName>
        <fullName evidence="4">AMI1 protein</fullName>
    </submittedName>
</protein>
<dbReference type="GO" id="GO:0005739">
    <property type="term" value="C:mitochondrion"/>
    <property type="evidence" value="ECO:0007669"/>
    <property type="project" value="TreeGrafter"/>
</dbReference>
<name>A0AAN7AEL6_9PEZI</name>
<dbReference type="SUPFAM" id="SSF50729">
    <property type="entry name" value="PH domain-like"/>
    <property type="match status" value="1"/>
</dbReference>
<feature type="coiled-coil region" evidence="1">
    <location>
        <begin position="1577"/>
        <end position="1604"/>
    </location>
</feature>
<feature type="coiled-coil region" evidence="1">
    <location>
        <begin position="5"/>
        <end position="53"/>
    </location>
</feature>
<keyword evidence="1" id="KW-0175">Coiled coil</keyword>
<feature type="compositionally biased region" description="Low complexity" evidence="2">
    <location>
        <begin position="930"/>
        <end position="940"/>
    </location>
</feature>
<feature type="domain" description="PH" evidence="3">
    <location>
        <begin position="1341"/>
        <end position="1452"/>
    </location>
</feature>
<reference evidence="4" key="1">
    <citation type="journal article" date="2023" name="Mol. Phylogenet. Evol.">
        <title>Genome-scale phylogeny and comparative genomics of the fungal order Sordariales.</title>
        <authorList>
            <person name="Hensen N."/>
            <person name="Bonometti L."/>
            <person name="Westerberg I."/>
            <person name="Brannstrom I.O."/>
            <person name="Guillou S."/>
            <person name="Cros-Aarteil S."/>
            <person name="Calhoun S."/>
            <person name="Haridas S."/>
            <person name="Kuo A."/>
            <person name="Mondo S."/>
            <person name="Pangilinan J."/>
            <person name="Riley R."/>
            <person name="LaButti K."/>
            <person name="Andreopoulos B."/>
            <person name="Lipzen A."/>
            <person name="Chen C."/>
            <person name="Yan M."/>
            <person name="Daum C."/>
            <person name="Ng V."/>
            <person name="Clum A."/>
            <person name="Steindorff A."/>
            <person name="Ohm R.A."/>
            <person name="Martin F."/>
            <person name="Silar P."/>
            <person name="Natvig D.O."/>
            <person name="Lalanne C."/>
            <person name="Gautier V."/>
            <person name="Ament-Velasquez S.L."/>
            <person name="Kruys A."/>
            <person name="Hutchinson M.I."/>
            <person name="Powell A.J."/>
            <person name="Barry K."/>
            <person name="Miller A.N."/>
            <person name="Grigoriev I.V."/>
            <person name="Debuchy R."/>
            <person name="Gladieux P."/>
            <person name="Hiltunen Thoren M."/>
            <person name="Johannesson H."/>
        </authorList>
    </citation>
    <scope>NUCLEOTIDE SEQUENCE</scope>
    <source>
        <strain evidence="4">PSN309</strain>
    </source>
</reference>
<dbReference type="Pfam" id="PF12814">
    <property type="entry name" value="Mcp5_PH"/>
    <property type="match status" value="1"/>
</dbReference>
<dbReference type="PROSITE" id="PS50003">
    <property type="entry name" value="PH_DOMAIN"/>
    <property type="match status" value="1"/>
</dbReference>
<feature type="compositionally biased region" description="Pro residues" evidence="2">
    <location>
        <begin position="86"/>
        <end position="95"/>
    </location>
</feature>
<gene>
    <name evidence="4" type="ORF">QBC35DRAFT_507342</name>
</gene>